<evidence type="ECO:0000256" key="4">
    <source>
        <dbReference type="ARBA" id="ARBA00022989"/>
    </source>
</evidence>
<dbReference type="GO" id="GO:0016020">
    <property type="term" value="C:membrane"/>
    <property type="evidence" value="ECO:0007669"/>
    <property type="project" value="UniProtKB-SubCell"/>
</dbReference>
<feature type="transmembrane region" description="Helical" evidence="7">
    <location>
        <begin position="20"/>
        <end position="41"/>
    </location>
</feature>
<dbReference type="SUPFAM" id="SSF103481">
    <property type="entry name" value="Multidrug resistance efflux transporter EmrE"/>
    <property type="match status" value="1"/>
</dbReference>
<keyword evidence="4 7" id="KW-1133">Transmembrane helix</keyword>
<evidence type="ECO:0000256" key="3">
    <source>
        <dbReference type="ARBA" id="ARBA00022692"/>
    </source>
</evidence>
<comment type="similarity">
    <text evidence="2">Belongs to the SLC35F solute transporter family.</text>
</comment>
<comment type="caution">
    <text evidence="8">The sequence shown here is derived from an EMBL/GenBank/DDBJ whole genome shotgun (WGS) entry which is preliminary data.</text>
</comment>
<evidence type="ECO:0000256" key="6">
    <source>
        <dbReference type="ARBA" id="ARBA00040744"/>
    </source>
</evidence>
<dbReference type="Proteomes" id="UP001497623">
    <property type="component" value="Unassembled WGS sequence"/>
</dbReference>
<organism evidence="8 9">
    <name type="scientific">Meganyctiphanes norvegica</name>
    <name type="common">Northern krill</name>
    <name type="synonym">Thysanopoda norvegica</name>
    <dbReference type="NCBI Taxonomy" id="48144"/>
    <lineage>
        <taxon>Eukaryota</taxon>
        <taxon>Metazoa</taxon>
        <taxon>Ecdysozoa</taxon>
        <taxon>Arthropoda</taxon>
        <taxon>Crustacea</taxon>
        <taxon>Multicrustacea</taxon>
        <taxon>Malacostraca</taxon>
        <taxon>Eumalacostraca</taxon>
        <taxon>Eucarida</taxon>
        <taxon>Euphausiacea</taxon>
        <taxon>Euphausiidae</taxon>
        <taxon>Meganyctiphanes</taxon>
    </lineage>
</organism>
<keyword evidence="9" id="KW-1185">Reference proteome</keyword>
<keyword evidence="5 7" id="KW-0472">Membrane</keyword>
<accession>A0AAV2RK30</accession>
<evidence type="ECO:0000256" key="7">
    <source>
        <dbReference type="SAM" id="Phobius"/>
    </source>
</evidence>
<evidence type="ECO:0000313" key="8">
    <source>
        <dbReference type="EMBL" id="CAL4124393.1"/>
    </source>
</evidence>
<evidence type="ECO:0000256" key="2">
    <source>
        <dbReference type="ARBA" id="ARBA00007863"/>
    </source>
</evidence>
<reference evidence="8 9" key="1">
    <citation type="submission" date="2024-05" db="EMBL/GenBank/DDBJ databases">
        <authorList>
            <person name="Wallberg A."/>
        </authorList>
    </citation>
    <scope>NUCLEOTIDE SEQUENCE [LARGE SCALE GENOMIC DNA]</scope>
</reference>
<feature type="transmembrane region" description="Helical" evidence="7">
    <location>
        <begin position="48"/>
        <end position="66"/>
    </location>
</feature>
<dbReference type="PANTHER" id="PTHR23051:SF0">
    <property type="entry name" value="SOLUTE CARRIER FAMILY 35 MEMBER F5"/>
    <property type="match status" value="1"/>
</dbReference>
<feature type="non-terminal residue" evidence="8">
    <location>
        <position position="113"/>
    </location>
</feature>
<feature type="transmembrane region" description="Helical" evidence="7">
    <location>
        <begin position="78"/>
        <end position="97"/>
    </location>
</feature>
<feature type="non-terminal residue" evidence="8">
    <location>
        <position position="1"/>
    </location>
</feature>
<evidence type="ECO:0000256" key="1">
    <source>
        <dbReference type="ARBA" id="ARBA00004141"/>
    </source>
</evidence>
<keyword evidence="3 7" id="KW-0812">Transmembrane</keyword>
<proteinExistence type="inferred from homology"/>
<evidence type="ECO:0000256" key="5">
    <source>
        <dbReference type="ARBA" id="ARBA00023136"/>
    </source>
</evidence>
<name>A0AAV2RK30_MEGNR</name>
<evidence type="ECO:0000313" key="9">
    <source>
        <dbReference type="Proteomes" id="UP001497623"/>
    </source>
</evidence>
<dbReference type="PANTHER" id="PTHR23051">
    <property type="entry name" value="SOLUTE CARRIER FAMILY 35, MEMBER F5"/>
    <property type="match status" value="1"/>
</dbReference>
<comment type="subcellular location">
    <subcellularLocation>
        <location evidence="1">Membrane</location>
        <topology evidence="1">Multi-pass membrane protein</topology>
    </subcellularLocation>
</comment>
<gene>
    <name evidence="8" type="ORF">MNOR_LOCUS24469</name>
</gene>
<sequence length="113" mass="12346">WFLGNYSYGIALSDTEAGVVNMVSSTSGLFTLILAAIFPAGESDRFTLSKLCSVLIMVVGVVLVSIEDLTLESSALPVGVLWSLVGAVVYAMYMVFLRRKVPSEDRMDFTMFF</sequence>
<dbReference type="InterPro" id="IPR037185">
    <property type="entry name" value="EmrE-like"/>
</dbReference>
<dbReference type="AlphaFoldDB" id="A0AAV2RK30"/>
<protein>
    <recommendedName>
        <fullName evidence="6">Solute carrier family 35 member F5</fullName>
    </recommendedName>
</protein>
<dbReference type="EMBL" id="CAXKWB010022505">
    <property type="protein sequence ID" value="CAL4124393.1"/>
    <property type="molecule type" value="Genomic_DNA"/>
</dbReference>